<comment type="caution">
    <text evidence="14">The sequence shown here is derived from an EMBL/GenBank/DDBJ whole genome shotgun (WGS) entry which is preliminary data.</text>
</comment>
<dbReference type="PIRSF" id="PIRSF000124">
    <property type="entry name" value="UDPglc_GDPman_dh"/>
    <property type="match status" value="1"/>
</dbReference>
<feature type="binding site" evidence="12">
    <location>
        <position position="35"/>
    </location>
    <ligand>
        <name>NAD(+)</name>
        <dbReference type="ChEBI" id="CHEBI:57540"/>
    </ligand>
</feature>
<dbReference type="InterPro" id="IPR017476">
    <property type="entry name" value="UDP-Glc/GDP-Man"/>
</dbReference>
<evidence type="ECO:0000256" key="9">
    <source>
        <dbReference type="PIRNR" id="PIRNR000124"/>
    </source>
</evidence>
<evidence type="ECO:0000256" key="4">
    <source>
        <dbReference type="ARBA" id="ARBA00015132"/>
    </source>
</evidence>
<dbReference type="Pfam" id="PF00984">
    <property type="entry name" value="UDPG_MGDP_dh"/>
    <property type="match status" value="1"/>
</dbReference>
<dbReference type="GO" id="GO:0051287">
    <property type="term" value="F:NAD binding"/>
    <property type="evidence" value="ECO:0007669"/>
    <property type="project" value="InterPro"/>
</dbReference>
<dbReference type="GO" id="GO:0006065">
    <property type="term" value="P:UDP-glucuronate biosynthetic process"/>
    <property type="evidence" value="ECO:0007669"/>
    <property type="project" value="UniProtKB-UniPathway"/>
</dbReference>
<feature type="domain" description="UDP-glucose/GDP-mannose dehydrogenase C-terminal" evidence="13">
    <location>
        <begin position="320"/>
        <end position="425"/>
    </location>
</feature>
<feature type="binding site" evidence="12">
    <location>
        <position position="269"/>
    </location>
    <ligand>
        <name>NAD(+)</name>
        <dbReference type="ChEBI" id="CHEBI:57540"/>
    </ligand>
</feature>
<keyword evidence="6 9" id="KW-0520">NAD</keyword>
<feature type="binding site" evidence="12">
    <location>
        <position position="86"/>
    </location>
    <ligand>
        <name>NAD(+)</name>
        <dbReference type="ChEBI" id="CHEBI:57540"/>
    </ligand>
</feature>
<evidence type="ECO:0000256" key="5">
    <source>
        <dbReference type="ARBA" id="ARBA00023002"/>
    </source>
</evidence>
<comment type="catalytic activity">
    <reaction evidence="7 9">
        <text>UDP-alpha-D-glucose + 2 NAD(+) + H2O = UDP-alpha-D-glucuronate + 2 NADH + 3 H(+)</text>
        <dbReference type="Rhea" id="RHEA:23596"/>
        <dbReference type="ChEBI" id="CHEBI:15377"/>
        <dbReference type="ChEBI" id="CHEBI:15378"/>
        <dbReference type="ChEBI" id="CHEBI:57540"/>
        <dbReference type="ChEBI" id="CHEBI:57945"/>
        <dbReference type="ChEBI" id="CHEBI:58052"/>
        <dbReference type="ChEBI" id="CHEBI:58885"/>
        <dbReference type="EC" id="1.1.1.22"/>
    </reaction>
</comment>
<dbReference type="RefSeq" id="WP_132874459.1">
    <property type="nucleotide sequence ID" value="NZ_SMGG01000006.1"/>
</dbReference>
<evidence type="ECO:0000259" key="13">
    <source>
        <dbReference type="SMART" id="SM00984"/>
    </source>
</evidence>
<dbReference type="SUPFAM" id="SSF48179">
    <property type="entry name" value="6-phosphogluconate dehydrogenase C-terminal domain-like"/>
    <property type="match status" value="1"/>
</dbReference>
<feature type="binding site" evidence="12">
    <location>
        <position position="121"/>
    </location>
    <ligand>
        <name>NAD(+)</name>
        <dbReference type="ChEBI" id="CHEBI:57540"/>
    </ligand>
</feature>
<feature type="binding site" evidence="12">
    <location>
        <position position="30"/>
    </location>
    <ligand>
        <name>NAD(+)</name>
        <dbReference type="ChEBI" id="CHEBI:57540"/>
    </ligand>
</feature>
<feature type="binding site" evidence="12">
    <location>
        <position position="334"/>
    </location>
    <ligand>
        <name>NAD(+)</name>
        <dbReference type="ChEBI" id="CHEBI:57540"/>
    </ligand>
</feature>
<dbReference type="NCBIfam" id="TIGR03026">
    <property type="entry name" value="NDP-sugDHase"/>
    <property type="match status" value="1"/>
</dbReference>
<evidence type="ECO:0000256" key="6">
    <source>
        <dbReference type="ARBA" id="ARBA00023027"/>
    </source>
</evidence>
<dbReference type="SMART" id="SM00984">
    <property type="entry name" value="UDPG_MGDP_dh_C"/>
    <property type="match status" value="1"/>
</dbReference>
<evidence type="ECO:0000256" key="11">
    <source>
        <dbReference type="PIRSR" id="PIRSR500134-2"/>
    </source>
</evidence>
<evidence type="ECO:0000256" key="7">
    <source>
        <dbReference type="ARBA" id="ARBA00047473"/>
    </source>
</evidence>
<reference evidence="14 15" key="1">
    <citation type="submission" date="2019-03" db="EMBL/GenBank/DDBJ databases">
        <title>Genomic Encyclopedia of Type Strains, Phase IV (KMG-IV): sequencing the most valuable type-strain genomes for metagenomic binning, comparative biology and taxonomic classification.</title>
        <authorList>
            <person name="Goeker M."/>
        </authorList>
    </citation>
    <scope>NUCLEOTIDE SEQUENCE [LARGE SCALE GENOMIC DNA]</scope>
    <source>
        <strain evidence="14 15">DSM 24984</strain>
    </source>
</reference>
<feature type="active site" description="Nucleophile" evidence="10">
    <location>
        <position position="266"/>
    </location>
</feature>
<evidence type="ECO:0000313" key="14">
    <source>
        <dbReference type="EMBL" id="TCK59552.1"/>
    </source>
</evidence>
<dbReference type="AlphaFoldDB" id="A0A4R1K5T8"/>
<dbReference type="SUPFAM" id="SSF52413">
    <property type="entry name" value="UDP-glucose/GDP-mannose dehydrogenase C-terminal domain"/>
    <property type="match status" value="1"/>
</dbReference>
<dbReference type="Proteomes" id="UP000294614">
    <property type="component" value="Unassembled WGS sequence"/>
</dbReference>
<evidence type="ECO:0000256" key="12">
    <source>
        <dbReference type="PIRSR" id="PIRSR500134-3"/>
    </source>
</evidence>
<sequence length="440" mass="48441">MNIAVIGTGYVGLVTGACFAEMSNRVICVDIDQKKIENLKNGIIPIYEPGLDTIVLNNVKSGDLSFTTNIEEALVKSNICFIAVGTPMGEDGSADLQYVLKVADSIGRHMDKHMYIIDKSTVPVGTADKVRATVEGVLKERGSNLTFDVISNPEFLKEGAAVADFMKPDRVVVGCDNDKAVEVMRELYAPFTVNHERFISMDIRSAEMTKYAANAMLATKISFINEISNICEKVGADVNKVRKGIGSDSRIGYSFIYPGCGYGGSCFPKDVQALIRTAQLNGYEPKVLSAVEEVNYAQKKVIVQKVIKRFGSDLSGMTFGVWGLSFKPETDDMREAASITIINELTALGAKIKAYDPKAAHEAQVCYLKGNDAVEYVDSKYAAVHGSDAMILITEWKEFRSPDFEEIRKSLKNPVVFDGRNQYKKEKMAEMGFEYYQIGA</sequence>
<evidence type="ECO:0000313" key="15">
    <source>
        <dbReference type="Proteomes" id="UP000294614"/>
    </source>
</evidence>
<dbReference type="Gene3D" id="1.20.5.100">
    <property type="entry name" value="Cytochrome c1, transmembrane anchor, C-terminal"/>
    <property type="match status" value="1"/>
</dbReference>
<evidence type="ECO:0000256" key="8">
    <source>
        <dbReference type="ARBA" id="ARBA00053241"/>
    </source>
</evidence>
<comment type="similarity">
    <text evidence="2 9">Belongs to the UDP-glucose/GDP-mannose dehydrogenase family.</text>
</comment>
<accession>A0A4R1K5T8</accession>
<feature type="binding site" evidence="11">
    <location>
        <begin position="255"/>
        <end position="259"/>
    </location>
    <ligand>
        <name>substrate</name>
    </ligand>
</feature>
<dbReference type="InterPro" id="IPR001732">
    <property type="entry name" value="UDP-Glc/GDP-Man_DH_N"/>
</dbReference>
<keyword evidence="5 9" id="KW-0560">Oxidoreductase</keyword>
<dbReference type="InterPro" id="IPR014026">
    <property type="entry name" value="UDP-Glc/GDP-Man_DH_dimer"/>
</dbReference>
<feature type="binding site" evidence="11">
    <location>
        <begin position="155"/>
        <end position="158"/>
    </location>
    <ligand>
        <name>substrate</name>
    </ligand>
</feature>
<dbReference type="PANTHER" id="PTHR43750:SF3">
    <property type="entry name" value="UDP-GLUCOSE 6-DEHYDROGENASE TUAD"/>
    <property type="match status" value="1"/>
</dbReference>
<dbReference type="GO" id="GO:0000271">
    <property type="term" value="P:polysaccharide biosynthetic process"/>
    <property type="evidence" value="ECO:0007669"/>
    <property type="project" value="InterPro"/>
</dbReference>
<dbReference type="InterPro" id="IPR008927">
    <property type="entry name" value="6-PGluconate_DH-like_C_sf"/>
</dbReference>
<dbReference type="PANTHER" id="PTHR43750">
    <property type="entry name" value="UDP-GLUCOSE 6-DEHYDROGENASE TUAD"/>
    <property type="match status" value="1"/>
</dbReference>
<dbReference type="InterPro" id="IPR036220">
    <property type="entry name" value="UDP-Glc/GDP-Man_DH_C_sf"/>
</dbReference>
<comment type="pathway">
    <text evidence="1">Nucleotide-sugar biosynthesis; UDP-alpha-D-glucuronate biosynthesis; UDP-alpha-D-glucuronate from UDP-alpha-D-glucose: step 1/1.</text>
</comment>
<dbReference type="FunFam" id="1.20.5.100:FF:000001">
    <property type="entry name" value="UDP-glucose 6-dehydrogenase"/>
    <property type="match status" value="1"/>
</dbReference>
<dbReference type="InterPro" id="IPR036291">
    <property type="entry name" value="NAD(P)-bd_dom_sf"/>
</dbReference>
<dbReference type="OrthoDB" id="9803238at2"/>
<dbReference type="InterPro" id="IPR014027">
    <property type="entry name" value="UDP-Glc/GDP-Man_DH_C"/>
</dbReference>
<feature type="binding site" evidence="12">
    <location>
        <position position="158"/>
    </location>
    <ligand>
        <name>NAD(+)</name>
        <dbReference type="ChEBI" id="CHEBI:57540"/>
    </ligand>
</feature>
<feature type="binding site" evidence="11">
    <location>
        <position position="263"/>
    </location>
    <ligand>
        <name>substrate</name>
    </ligand>
</feature>
<evidence type="ECO:0000256" key="3">
    <source>
        <dbReference type="ARBA" id="ARBA00012954"/>
    </source>
</evidence>
<feature type="binding site" evidence="11">
    <location>
        <position position="327"/>
    </location>
    <ligand>
        <name>substrate</name>
    </ligand>
</feature>
<evidence type="ECO:0000256" key="10">
    <source>
        <dbReference type="PIRSR" id="PIRSR500134-1"/>
    </source>
</evidence>
<proteinExistence type="inferred from homology"/>
<dbReference type="PIRSF" id="PIRSF500134">
    <property type="entry name" value="UDPglc_DH_bac"/>
    <property type="match status" value="1"/>
</dbReference>
<evidence type="ECO:0000256" key="2">
    <source>
        <dbReference type="ARBA" id="ARBA00006601"/>
    </source>
</evidence>
<dbReference type="Pfam" id="PF03721">
    <property type="entry name" value="UDPG_MGDP_dh_N"/>
    <property type="match status" value="1"/>
</dbReference>
<comment type="function">
    <text evidence="8">Catalyzes the conversion of UDP-glucose into UDP-glucuronate, one of the precursors of teichuronic acid.</text>
</comment>
<dbReference type="EC" id="1.1.1.22" evidence="3 9"/>
<organism evidence="14 15">
    <name type="scientific">Seleniivibrio woodruffii</name>
    <dbReference type="NCBI Taxonomy" id="1078050"/>
    <lineage>
        <taxon>Bacteria</taxon>
        <taxon>Pseudomonadati</taxon>
        <taxon>Deferribacterota</taxon>
        <taxon>Deferribacteres</taxon>
        <taxon>Deferribacterales</taxon>
        <taxon>Geovibrionaceae</taxon>
        <taxon>Seleniivibrio</taxon>
    </lineage>
</organism>
<dbReference type="Gene3D" id="3.40.50.720">
    <property type="entry name" value="NAD(P)-binding Rossmann-like Domain"/>
    <property type="match status" value="2"/>
</dbReference>
<keyword evidence="15" id="KW-1185">Reference proteome</keyword>
<dbReference type="GO" id="GO:0003979">
    <property type="term" value="F:UDP-glucose 6-dehydrogenase activity"/>
    <property type="evidence" value="ECO:0007669"/>
    <property type="project" value="UniProtKB-EC"/>
</dbReference>
<feature type="binding site" evidence="11">
    <location>
        <position position="210"/>
    </location>
    <ligand>
        <name>substrate</name>
    </ligand>
</feature>
<dbReference type="SUPFAM" id="SSF51735">
    <property type="entry name" value="NAD(P)-binding Rossmann-fold domains"/>
    <property type="match status" value="1"/>
</dbReference>
<name>A0A4R1K5T8_9BACT</name>
<dbReference type="InterPro" id="IPR028357">
    <property type="entry name" value="UDPglc_DH_bac"/>
</dbReference>
<dbReference type="UniPathway" id="UPA00038">
    <property type="reaction ID" value="UER00491"/>
</dbReference>
<gene>
    <name evidence="14" type="ORF">C8D98_2486</name>
</gene>
<protein>
    <recommendedName>
        <fullName evidence="4 9">UDP-glucose 6-dehydrogenase</fullName>
        <ecNumber evidence="3 9">1.1.1.22</ecNumber>
    </recommendedName>
</protein>
<dbReference type="Pfam" id="PF03720">
    <property type="entry name" value="UDPG_MGDP_dh_C"/>
    <property type="match status" value="1"/>
</dbReference>
<evidence type="ECO:0000256" key="1">
    <source>
        <dbReference type="ARBA" id="ARBA00004701"/>
    </source>
</evidence>
<dbReference type="EMBL" id="SMGG01000006">
    <property type="protein sequence ID" value="TCK59552.1"/>
    <property type="molecule type" value="Genomic_DNA"/>
</dbReference>